<keyword evidence="3" id="KW-1185">Reference proteome</keyword>
<evidence type="ECO:0000313" key="2">
    <source>
        <dbReference type="Ensembl" id="ENSMMDP00005030800.1"/>
    </source>
</evidence>
<dbReference type="Ensembl" id="ENSMMDT00005031506.1">
    <property type="protein sequence ID" value="ENSMMDP00005030800.1"/>
    <property type="gene ID" value="ENSMMDG00005014570.1"/>
</dbReference>
<sequence>MFGTNVSFRSGSPPYCCRSQAYISHLKMSEDEAERYFEGIQRNPMAYAFEPVRRRERMDNVSSEEQSLVASGVERVGNTTWCLCGHCTEMPTVTESICCREVDVDHLLGDIQCITLSRTYQMLCCEREVLEISMLSLREVHADTLERLFRLIAYRHFTLWTRGHLGRRNRIPIPSCVVNSIRSSFPLPEYHGFEYFYDDI</sequence>
<dbReference type="Pfam" id="PF20478">
    <property type="entry name" value="P2RX7_C"/>
    <property type="match status" value="1"/>
</dbReference>
<dbReference type="Proteomes" id="UP000472263">
    <property type="component" value="Chromosome 18"/>
</dbReference>
<accession>A0A667YK33</accession>
<protein>
    <recommendedName>
        <fullName evidence="1">P2X purinoreceptor 7 intracellular domain-containing protein</fullName>
    </recommendedName>
</protein>
<organism evidence="2 3">
    <name type="scientific">Myripristis murdjan</name>
    <name type="common">pinecone soldierfish</name>
    <dbReference type="NCBI Taxonomy" id="586833"/>
    <lineage>
        <taxon>Eukaryota</taxon>
        <taxon>Metazoa</taxon>
        <taxon>Chordata</taxon>
        <taxon>Craniata</taxon>
        <taxon>Vertebrata</taxon>
        <taxon>Euteleostomi</taxon>
        <taxon>Actinopterygii</taxon>
        <taxon>Neopterygii</taxon>
        <taxon>Teleostei</taxon>
        <taxon>Neoteleostei</taxon>
        <taxon>Acanthomorphata</taxon>
        <taxon>Holocentriformes</taxon>
        <taxon>Holocentridae</taxon>
        <taxon>Myripristis</taxon>
    </lineage>
</organism>
<dbReference type="PANTHER" id="PTHR36981:SF12">
    <property type="entry name" value="P2X PURINOCEPTOR 7-LIKE"/>
    <property type="match status" value="1"/>
</dbReference>
<name>A0A667YK33_9TELE</name>
<evidence type="ECO:0000259" key="1">
    <source>
        <dbReference type="Pfam" id="PF20478"/>
    </source>
</evidence>
<dbReference type="AlphaFoldDB" id="A0A667YK33"/>
<reference evidence="2" key="1">
    <citation type="submission" date="2019-06" db="EMBL/GenBank/DDBJ databases">
        <authorList>
            <consortium name="Wellcome Sanger Institute Data Sharing"/>
        </authorList>
    </citation>
    <scope>NUCLEOTIDE SEQUENCE [LARGE SCALE GENOMIC DNA]</scope>
</reference>
<evidence type="ECO:0000313" key="3">
    <source>
        <dbReference type="Proteomes" id="UP000472263"/>
    </source>
</evidence>
<reference evidence="2" key="2">
    <citation type="submission" date="2025-08" db="UniProtKB">
        <authorList>
            <consortium name="Ensembl"/>
        </authorList>
    </citation>
    <scope>IDENTIFICATION</scope>
</reference>
<dbReference type="InterPro" id="IPR046815">
    <property type="entry name" value="P2RX7_C"/>
</dbReference>
<proteinExistence type="predicted"/>
<dbReference type="PANTHER" id="PTHR36981">
    <property type="entry name" value="ZGC:195170"/>
    <property type="match status" value="1"/>
</dbReference>
<feature type="domain" description="P2X purinoreceptor 7 intracellular" evidence="1">
    <location>
        <begin position="56"/>
        <end position="193"/>
    </location>
</feature>
<dbReference type="InParanoid" id="A0A667YK33"/>
<reference evidence="2" key="3">
    <citation type="submission" date="2025-09" db="UniProtKB">
        <authorList>
            <consortium name="Ensembl"/>
        </authorList>
    </citation>
    <scope>IDENTIFICATION</scope>
</reference>
<dbReference type="GeneTree" id="ENSGT00990000205944"/>